<feature type="transmembrane region" description="Helical" evidence="10">
    <location>
        <begin position="12"/>
        <end position="33"/>
    </location>
</feature>
<evidence type="ECO:0000313" key="11">
    <source>
        <dbReference type="EMBL" id="KAL1132619.1"/>
    </source>
</evidence>
<protein>
    <recommendedName>
        <fullName evidence="10">Elongation of very long chain fatty acids protein</fullName>
        <ecNumber evidence="10">2.3.1.199</ecNumber>
    </recommendedName>
    <alternativeName>
        <fullName evidence="10">Very-long-chain 3-oxoacyl-CoA synthase</fullName>
    </alternativeName>
</protein>
<accession>A0ABD0YQ30</accession>
<keyword evidence="3 10" id="KW-0808">Transferase</keyword>
<evidence type="ECO:0000256" key="5">
    <source>
        <dbReference type="ARBA" id="ARBA00022832"/>
    </source>
</evidence>
<keyword evidence="2 10" id="KW-0444">Lipid biosynthesis</keyword>
<keyword evidence="4 10" id="KW-0812">Transmembrane</keyword>
<evidence type="ECO:0000256" key="4">
    <source>
        <dbReference type="ARBA" id="ARBA00022692"/>
    </source>
</evidence>
<dbReference type="EC" id="2.3.1.199" evidence="10"/>
<evidence type="ECO:0000256" key="2">
    <source>
        <dbReference type="ARBA" id="ARBA00022516"/>
    </source>
</evidence>
<keyword evidence="5 10" id="KW-0276">Fatty acid metabolism</keyword>
<dbReference type="InterPro" id="IPR002076">
    <property type="entry name" value="ELO_fam"/>
</dbReference>
<dbReference type="PANTHER" id="PTHR11157">
    <property type="entry name" value="FATTY ACID ACYL TRANSFERASE-RELATED"/>
    <property type="match status" value="1"/>
</dbReference>
<keyword evidence="6 10" id="KW-1133">Transmembrane helix</keyword>
<dbReference type="Proteomes" id="UP001558652">
    <property type="component" value="Unassembled WGS sequence"/>
</dbReference>
<keyword evidence="12" id="KW-1185">Reference proteome</keyword>
<dbReference type="AlphaFoldDB" id="A0ABD0YQ30"/>
<name>A0ABD0YQ30_9HEMI</name>
<gene>
    <name evidence="11" type="ORF">AAG570_010571</name>
</gene>
<comment type="catalytic activity">
    <reaction evidence="10">
        <text>a very-long-chain acyl-CoA + malonyl-CoA + H(+) = a very-long-chain 3-oxoacyl-CoA + CO2 + CoA</text>
        <dbReference type="Rhea" id="RHEA:32727"/>
        <dbReference type="ChEBI" id="CHEBI:15378"/>
        <dbReference type="ChEBI" id="CHEBI:16526"/>
        <dbReference type="ChEBI" id="CHEBI:57287"/>
        <dbReference type="ChEBI" id="CHEBI:57384"/>
        <dbReference type="ChEBI" id="CHEBI:90725"/>
        <dbReference type="ChEBI" id="CHEBI:90736"/>
        <dbReference type="EC" id="2.3.1.199"/>
    </reaction>
</comment>
<evidence type="ECO:0000256" key="8">
    <source>
        <dbReference type="ARBA" id="ARBA00023136"/>
    </source>
</evidence>
<evidence type="ECO:0000256" key="1">
    <source>
        <dbReference type="ARBA" id="ARBA00004141"/>
    </source>
</evidence>
<evidence type="ECO:0000256" key="10">
    <source>
        <dbReference type="RuleBase" id="RU361115"/>
    </source>
</evidence>
<keyword evidence="8 10" id="KW-0472">Membrane</keyword>
<feature type="transmembrane region" description="Helical" evidence="10">
    <location>
        <begin position="54"/>
        <end position="75"/>
    </location>
</feature>
<evidence type="ECO:0000256" key="9">
    <source>
        <dbReference type="ARBA" id="ARBA00023160"/>
    </source>
</evidence>
<dbReference type="GO" id="GO:0006633">
    <property type="term" value="P:fatty acid biosynthetic process"/>
    <property type="evidence" value="ECO:0007669"/>
    <property type="project" value="UniProtKB-KW"/>
</dbReference>
<proteinExistence type="inferred from homology"/>
<reference evidence="11 12" key="1">
    <citation type="submission" date="2024-07" db="EMBL/GenBank/DDBJ databases">
        <title>Chromosome-level genome assembly of the water stick insect Ranatra chinensis (Heteroptera: Nepidae).</title>
        <authorList>
            <person name="Liu X."/>
        </authorList>
    </citation>
    <scope>NUCLEOTIDE SEQUENCE [LARGE SCALE GENOMIC DNA]</scope>
    <source>
        <strain evidence="11">Cailab_2021Rc</strain>
        <tissue evidence="11">Muscle</tissue>
    </source>
</reference>
<feature type="transmembrane region" description="Helical" evidence="10">
    <location>
        <begin position="95"/>
        <end position="115"/>
    </location>
</feature>
<evidence type="ECO:0000313" key="12">
    <source>
        <dbReference type="Proteomes" id="UP001558652"/>
    </source>
</evidence>
<comment type="subcellular location">
    <subcellularLocation>
        <location evidence="1">Membrane</location>
        <topology evidence="1">Multi-pass membrane protein</topology>
    </subcellularLocation>
</comment>
<dbReference type="GO" id="GO:0016020">
    <property type="term" value="C:membrane"/>
    <property type="evidence" value="ECO:0007669"/>
    <property type="project" value="UniProtKB-SubCell"/>
</dbReference>
<keyword evidence="9 10" id="KW-0275">Fatty acid biosynthesis</keyword>
<dbReference type="EMBL" id="JBFDAA010000005">
    <property type="protein sequence ID" value="KAL1132619.1"/>
    <property type="molecule type" value="Genomic_DNA"/>
</dbReference>
<keyword evidence="7 10" id="KW-0443">Lipid metabolism</keyword>
<evidence type="ECO:0000256" key="3">
    <source>
        <dbReference type="ARBA" id="ARBA00022679"/>
    </source>
</evidence>
<dbReference type="PANTHER" id="PTHR11157:SF69">
    <property type="entry name" value="ELONGATION OF VERY LONG CHAIN FATTY ACIDS PROTEIN 7"/>
    <property type="match status" value="1"/>
</dbReference>
<comment type="similarity">
    <text evidence="10">Belongs to the ELO family.</text>
</comment>
<dbReference type="Pfam" id="PF01151">
    <property type="entry name" value="ELO"/>
    <property type="match status" value="1"/>
</dbReference>
<comment type="caution">
    <text evidence="11">The sequence shown here is derived from an EMBL/GenBank/DDBJ whole genome shotgun (WGS) entry which is preliminary data.</text>
</comment>
<evidence type="ECO:0000256" key="7">
    <source>
        <dbReference type="ARBA" id="ARBA00023098"/>
    </source>
</evidence>
<organism evidence="11 12">
    <name type="scientific">Ranatra chinensis</name>
    <dbReference type="NCBI Taxonomy" id="642074"/>
    <lineage>
        <taxon>Eukaryota</taxon>
        <taxon>Metazoa</taxon>
        <taxon>Ecdysozoa</taxon>
        <taxon>Arthropoda</taxon>
        <taxon>Hexapoda</taxon>
        <taxon>Insecta</taxon>
        <taxon>Pterygota</taxon>
        <taxon>Neoptera</taxon>
        <taxon>Paraneoptera</taxon>
        <taxon>Hemiptera</taxon>
        <taxon>Heteroptera</taxon>
        <taxon>Panheteroptera</taxon>
        <taxon>Nepomorpha</taxon>
        <taxon>Nepidae</taxon>
        <taxon>Ranatrinae</taxon>
        <taxon>Ranatra</taxon>
    </lineage>
</organism>
<evidence type="ECO:0000256" key="6">
    <source>
        <dbReference type="ARBA" id="ARBA00022989"/>
    </source>
</evidence>
<comment type="caution">
    <text evidence="10">Lacks conserved residue(s) required for the propagation of feature annotation.</text>
</comment>
<sequence length="135" mass="15806">MVMLFADDMVNSLLLVNSPWTVTAIIAAYLAFVTKIGPELMRHHKPFNLKPIMVAYNVAQVLYNMWLIYLVFLVLRKKNSHISVLHLFHHTTMVISVWVSLKYIRGIINFILAILREIKSLNIFLLRHLYRKEVS</sequence>
<dbReference type="GO" id="GO:0009922">
    <property type="term" value="F:fatty acid elongase activity"/>
    <property type="evidence" value="ECO:0007669"/>
    <property type="project" value="UniProtKB-EC"/>
</dbReference>